<sequence>MSFVGISCWRPDKSQPTIPKPPFSHSYPPSIAHPLSYQSKIHFFTFLSISF</sequence>
<reference evidence="1 3" key="1">
    <citation type="journal article" date="2017" name="Nature">
        <title>The sunflower genome provides insights into oil metabolism, flowering and Asterid evolution.</title>
        <authorList>
            <person name="Badouin H."/>
            <person name="Gouzy J."/>
            <person name="Grassa C.J."/>
            <person name="Murat F."/>
            <person name="Staton S.E."/>
            <person name="Cottret L."/>
            <person name="Lelandais-Briere C."/>
            <person name="Owens G.L."/>
            <person name="Carrere S."/>
            <person name="Mayjonade B."/>
            <person name="Legrand L."/>
            <person name="Gill N."/>
            <person name="Kane N.C."/>
            <person name="Bowers J.E."/>
            <person name="Hubner S."/>
            <person name="Bellec A."/>
            <person name="Berard A."/>
            <person name="Berges H."/>
            <person name="Blanchet N."/>
            <person name="Boniface M.C."/>
            <person name="Brunel D."/>
            <person name="Catrice O."/>
            <person name="Chaidir N."/>
            <person name="Claudel C."/>
            <person name="Donnadieu C."/>
            <person name="Faraut T."/>
            <person name="Fievet G."/>
            <person name="Helmstetter N."/>
            <person name="King M."/>
            <person name="Knapp S.J."/>
            <person name="Lai Z."/>
            <person name="Le Paslier M.C."/>
            <person name="Lippi Y."/>
            <person name="Lorenzon L."/>
            <person name="Mandel J.R."/>
            <person name="Marage G."/>
            <person name="Marchand G."/>
            <person name="Marquand E."/>
            <person name="Bret-Mestries E."/>
            <person name="Morien E."/>
            <person name="Nambeesan S."/>
            <person name="Nguyen T."/>
            <person name="Pegot-Espagnet P."/>
            <person name="Pouilly N."/>
            <person name="Raftis F."/>
            <person name="Sallet E."/>
            <person name="Schiex T."/>
            <person name="Thomas J."/>
            <person name="Vandecasteele C."/>
            <person name="Vares D."/>
            <person name="Vear F."/>
            <person name="Vautrin S."/>
            <person name="Crespi M."/>
            <person name="Mangin B."/>
            <person name="Burke J.M."/>
            <person name="Salse J."/>
            <person name="Munos S."/>
            <person name="Vincourt P."/>
            <person name="Rieseberg L.H."/>
            <person name="Langlade N.B."/>
        </authorList>
    </citation>
    <scope>NUCLEOTIDE SEQUENCE [LARGE SCALE GENOMIC DNA]</scope>
    <source>
        <strain evidence="3">cv. SF193</strain>
        <tissue evidence="1">Leaves</tissue>
    </source>
</reference>
<evidence type="ECO:0000313" key="2">
    <source>
        <dbReference type="EMBL" id="OTG36435.1"/>
    </source>
</evidence>
<reference evidence="2" key="2">
    <citation type="submission" date="2017-02" db="EMBL/GenBank/DDBJ databases">
        <title>Sunflower complete genome.</title>
        <authorList>
            <person name="Langlade N."/>
            <person name="Munos S."/>
        </authorList>
    </citation>
    <scope>NUCLEOTIDE SEQUENCE [LARGE SCALE GENOMIC DNA]</scope>
    <source>
        <tissue evidence="2">Leaves</tissue>
    </source>
</reference>
<dbReference type="InParanoid" id="A0A251VLG0"/>
<organism evidence="2 3">
    <name type="scientific">Helianthus annuus</name>
    <name type="common">Common sunflower</name>
    <dbReference type="NCBI Taxonomy" id="4232"/>
    <lineage>
        <taxon>Eukaryota</taxon>
        <taxon>Viridiplantae</taxon>
        <taxon>Streptophyta</taxon>
        <taxon>Embryophyta</taxon>
        <taxon>Tracheophyta</taxon>
        <taxon>Spermatophyta</taxon>
        <taxon>Magnoliopsida</taxon>
        <taxon>eudicotyledons</taxon>
        <taxon>Gunneridae</taxon>
        <taxon>Pentapetalae</taxon>
        <taxon>asterids</taxon>
        <taxon>campanulids</taxon>
        <taxon>Asterales</taxon>
        <taxon>Asteraceae</taxon>
        <taxon>Asteroideae</taxon>
        <taxon>Heliantheae alliance</taxon>
        <taxon>Heliantheae</taxon>
        <taxon>Helianthus</taxon>
    </lineage>
</organism>
<reference evidence="1" key="3">
    <citation type="submission" date="2020-06" db="EMBL/GenBank/DDBJ databases">
        <title>Helianthus annuus Genome sequencing and assembly Release 2.</title>
        <authorList>
            <person name="Gouzy J."/>
            <person name="Langlade N."/>
            <person name="Munos S."/>
        </authorList>
    </citation>
    <scope>NUCLEOTIDE SEQUENCE</scope>
    <source>
        <tissue evidence="1">Leaves</tissue>
    </source>
</reference>
<name>A0A251VLG0_HELAN</name>
<dbReference type="Proteomes" id="UP000215914">
    <property type="component" value="Chromosome 1"/>
</dbReference>
<proteinExistence type="predicted"/>
<dbReference type="EMBL" id="CM007890">
    <property type="protein sequence ID" value="OTG36435.1"/>
    <property type="molecule type" value="Genomic_DNA"/>
</dbReference>
<dbReference type="AlphaFoldDB" id="A0A251VLG0"/>
<evidence type="ECO:0000313" key="1">
    <source>
        <dbReference type="EMBL" id="KAF5764610.1"/>
    </source>
</evidence>
<gene>
    <name evidence="2" type="ORF">HannXRQ_Chr01g0007581</name>
    <name evidence="1" type="ORF">HanXRQr2_Chr15g0694091</name>
</gene>
<dbReference type="EMBL" id="MNCJ02000330">
    <property type="protein sequence ID" value="KAF5764610.1"/>
    <property type="molecule type" value="Genomic_DNA"/>
</dbReference>
<accession>A0A251VLG0</accession>
<evidence type="ECO:0000313" key="3">
    <source>
        <dbReference type="Proteomes" id="UP000215914"/>
    </source>
</evidence>
<keyword evidence="3" id="KW-1185">Reference proteome</keyword>
<dbReference type="Gramene" id="mRNA:HanXRQr2_Chr15g0694091">
    <property type="protein sequence ID" value="CDS:HanXRQr2_Chr15g0694091.1"/>
    <property type="gene ID" value="HanXRQr2_Chr15g0694091"/>
</dbReference>
<protein>
    <submittedName>
        <fullName evidence="2">Uncharacterized protein</fullName>
    </submittedName>
</protein>